<dbReference type="EMBL" id="MTEJ01000075">
    <property type="protein sequence ID" value="OQX11990.1"/>
    <property type="molecule type" value="Genomic_DNA"/>
</dbReference>
<evidence type="ECO:0008006" key="3">
    <source>
        <dbReference type="Google" id="ProtNLM"/>
    </source>
</evidence>
<dbReference type="Gene3D" id="3.10.450.50">
    <property type="match status" value="1"/>
</dbReference>
<gene>
    <name evidence="1" type="ORF">BWK73_16105</name>
</gene>
<reference evidence="1 2" key="1">
    <citation type="submission" date="2017-01" db="EMBL/GenBank/DDBJ databases">
        <title>Novel large sulfur bacteria in the metagenomes of groundwater-fed chemosynthetic microbial mats in the Lake Huron basin.</title>
        <authorList>
            <person name="Sharrar A.M."/>
            <person name="Flood B.E."/>
            <person name="Bailey J.V."/>
            <person name="Jones D.S."/>
            <person name="Biddanda B."/>
            <person name="Ruberg S.A."/>
            <person name="Marcus D.N."/>
            <person name="Dick G.J."/>
        </authorList>
    </citation>
    <scope>NUCLEOTIDE SEQUENCE [LARGE SCALE GENOMIC DNA]</scope>
    <source>
        <strain evidence="1">A8</strain>
    </source>
</reference>
<name>A0A1Y1QRD3_9GAMM</name>
<proteinExistence type="predicted"/>
<evidence type="ECO:0000313" key="2">
    <source>
        <dbReference type="Proteomes" id="UP000192491"/>
    </source>
</evidence>
<comment type="caution">
    <text evidence="1">The sequence shown here is derived from an EMBL/GenBank/DDBJ whole genome shotgun (WGS) entry which is preliminary data.</text>
</comment>
<dbReference type="AlphaFoldDB" id="A0A1Y1QRD3"/>
<organism evidence="1 2">
    <name type="scientific">Thiothrix lacustris</name>
    <dbReference type="NCBI Taxonomy" id="525917"/>
    <lineage>
        <taxon>Bacteria</taxon>
        <taxon>Pseudomonadati</taxon>
        <taxon>Pseudomonadota</taxon>
        <taxon>Gammaproteobacteria</taxon>
        <taxon>Thiotrichales</taxon>
        <taxon>Thiotrichaceae</taxon>
        <taxon>Thiothrix</taxon>
    </lineage>
</organism>
<dbReference type="PROSITE" id="PS51257">
    <property type="entry name" value="PROKAR_LIPOPROTEIN"/>
    <property type="match status" value="1"/>
</dbReference>
<evidence type="ECO:0000313" key="1">
    <source>
        <dbReference type="EMBL" id="OQX11990.1"/>
    </source>
</evidence>
<accession>A0A1Y1QRD3</accession>
<protein>
    <recommendedName>
        <fullName evidence="3">Lipoprotein</fullName>
    </recommendedName>
</protein>
<sequence length="135" mass="15139">MSIKAGAYALCLGAAVMLSGCEWSTEARIATAAQQRWDSLISGDAQTAYHYYSDAFQQTTPYEHFKNKVHGTGLWSRAKVNEVKCEASGERCQVAVDVTVTMKMRGLSTPVDTTDRVSETWVKQGWFSDWRYVKQ</sequence>
<dbReference type="Proteomes" id="UP000192491">
    <property type="component" value="Unassembled WGS sequence"/>
</dbReference>